<evidence type="ECO:0000313" key="1">
    <source>
        <dbReference type="Proteomes" id="UP000515153"/>
    </source>
</evidence>
<reference evidence="2" key="3">
    <citation type="submission" date="2025-08" db="UniProtKB">
        <authorList>
            <consortium name="RefSeq"/>
        </authorList>
    </citation>
    <scope>IDENTIFICATION</scope>
    <source>
        <strain evidence="2">NI907</strain>
    </source>
</reference>
<accession>A0A6P8ATD3</accession>
<evidence type="ECO:0000313" key="2">
    <source>
        <dbReference type="RefSeq" id="XP_030978176.1"/>
    </source>
</evidence>
<proteinExistence type="predicted"/>
<dbReference type="KEGG" id="pgri:PgNI_09651"/>
<dbReference type="Proteomes" id="UP000515153">
    <property type="component" value="Unplaced"/>
</dbReference>
<reference evidence="2" key="2">
    <citation type="submission" date="2019-10" db="EMBL/GenBank/DDBJ databases">
        <authorList>
            <consortium name="NCBI Genome Project"/>
        </authorList>
    </citation>
    <scope>NUCLEOTIDE SEQUENCE</scope>
    <source>
        <strain evidence="2">NI907</strain>
    </source>
</reference>
<sequence length="67" mass="7586">LFLLRTNLPLPTVEWWPHAYRLKYTRPAGGETKAVKMYNTTQILRIAVVTGGCAARPGLYGIPWEID</sequence>
<protein>
    <submittedName>
        <fullName evidence="2">Uncharacterized protein</fullName>
    </submittedName>
</protein>
<feature type="non-terminal residue" evidence="2">
    <location>
        <position position="1"/>
    </location>
</feature>
<dbReference type="AlphaFoldDB" id="A0A6P8ATD3"/>
<reference evidence="2" key="1">
    <citation type="journal article" date="2019" name="Mol. Biol. Evol.">
        <title>Blast fungal genomes show frequent chromosomal changes, gene gains and losses, and effector gene turnover.</title>
        <authorList>
            <person name="Gomez Luciano L.B."/>
            <person name="Jason Tsai I."/>
            <person name="Chuma I."/>
            <person name="Tosa Y."/>
            <person name="Chen Y.H."/>
            <person name="Li J.Y."/>
            <person name="Li M.Y."/>
            <person name="Jade Lu M.Y."/>
            <person name="Nakayashiki H."/>
            <person name="Li W.H."/>
        </authorList>
    </citation>
    <scope>NUCLEOTIDE SEQUENCE</scope>
    <source>
        <strain evidence="2">NI907</strain>
    </source>
</reference>
<name>A0A6P8ATD3_PYRGI</name>
<organism evidence="1 2">
    <name type="scientific">Pyricularia grisea</name>
    <name type="common">Crabgrass-specific blast fungus</name>
    <name type="synonym">Magnaporthe grisea</name>
    <dbReference type="NCBI Taxonomy" id="148305"/>
    <lineage>
        <taxon>Eukaryota</taxon>
        <taxon>Fungi</taxon>
        <taxon>Dikarya</taxon>
        <taxon>Ascomycota</taxon>
        <taxon>Pezizomycotina</taxon>
        <taxon>Sordariomycetes</taxon>
        <taxon>Sordariomycetidae</taxon>
        <taxon>Magnaporthales</taxon>
        <taxon>Pyriculariaceae</taxon>
        <taxon>Pyricularia</taxon>
    </lineage>
</organism>
<dbReference type="RefSeq" id="XP_030978176.1">
    <property type="nucleotide sequence ID" value="XM_031129633.1"/>
</dbReference>
<keyword evidence="1" id="KW-1185">Reference proteome</keyword>
<dbReference type="GeneID" id="41964541"/>
<gene>
    <name evidence="2" type="ORF">PgNI_09651</name>
</gene>